<organism evidence="2 3">
    <name type="scientific">Streptococcus suis</name>
    <dbReference type="NCBI Taxonomy" id="1307"/>
    <lineage>
        <taxon>Bacteria</taxon>
        <taxon>Bacillati</taxon>
        <taxon>Bacillota</taxon>
        <taxon>Bacilli</taxon>
        <taxon>Lactobacillales</taxon>
        <taxon>Streptococcaceae</taxon>
        <taxon>Streptococcus</taxon>
    </lineage>
</organism>
<reference evidence="2 3" key="1">
    <citation type="submission" date="2020-12" db="EMBL/GenBank/DDBJ databases">
        <title>Nonconservative transfer and diversity of a new family of integrative and conjugative elements associated with antibiotic resistance in zoonotic pathogen Streptococcus suis.</title>
        <authorList>
            <person name="Huang J."/>
        </authorList>
    </citation>
    <scope>NUCLEOTIDE SEQUENCE [LARGE SCALE GENOMIC DNA]</scope>
    <source>
        <strain evidence="2 3">YZDH1</strain>
    </source>
</reference>
<evidence type="ECO:0000313" key="2">
    <source>
        <dbReference type="EMBL" id="QPO27557.1"/>
    </source>
</evidence>
<gene>
    <name evidence="2" type="ORF">I5V48_05320</name>
</gene>
<feature type="domain" description="Conserved hypothetical protein CHP02391" evidence="1">
    <location>
        <begin position="132"/>
        <end position="251"/>
    </location>
</feature>
<name>A0A7T1LBX6_STRSU</name>
<evidence type="ECO:0000313" key="3">
    <source>
        <dbReference type="Proteomes" id="UP000594569"/>
    </source>
</evidence>
<evidence type="ECO:0000259" key="1">
    <source>
        <dbReference type="Pfam" id="PF09509"/>
    </source>
</evidence>
<dbReference type="EMBL" id="CP065430">
    <property type="protein sequence ID" value="QPO27557.1"/>
    <property type="molecule type" value="Genomic_DNA"/>
</dbReference>
<dbReference type="Pfam" id="PF09509">
    <property type="entry name" value="Hypoth_Ymh"/>
    <property type="match status" value="1"/>
</dbReference>
<dbReference type="InterPro" id="IPR012654">
    <property type="entry name" value="CHP02391"/>
</dbReference>
<accession>A0A7T1LBX6</accession>
<sequence length="262" mass="30529">MNIHFLEALTTQLSDALSHKEISQMFIDLRLPKIDIGNRQVRLYNSVISISNITQSDYSWKKITEYIAQKRIFSLNKKQWEEFKLSLNKILVFEGLELNDSGKLQQTERATTYTDASERFSKLYPKLELLDIHRDTLKYCQEELLEENYFHAVFEASKGLFHKIRSMTGSSLDSARLIDQCFNIKNPVVIINGNKLQTLDEQSDYKGLYNLLFSIAHLYRNSKAHKLKYYNPDSINDAITAFSMLSLAFKFLDNCSNVRRLD</sequence>
<dbReference type="AlphaFoldDB" id="A0A7T1LBX6"/>
<dbReference type="Proteomes" id="UP000594569">
    <property type="component" value="Chromosome"/>
</dbReference>
<dbReference type="RefSeq" id="WP_170244289.1">
    <property type="nucleotide sequence ID" value="NZ_CP065430.1"/>
</dbReference>
<dbReference type="NCBIfam" id="TIGR02391">
    <property type="entry name" value="hypoth_ymh"/>
    <property type="match status" value="1"/>
</dbReference>
<protein>
    <submittedName>
        <fullName evidence="2">TIGR02391 family protein</fullName>
    </submittedName>
</protein>
<proteinExistence type="predicted"/>